<dbReference type="AlphaFoldDB" id="D9SQ68"/>
<organism evidence="1 2">
    <name type="scientific">Clostridium cellulovorans (strain ATCC 35296 / DSM 3052 / OCM 3 / 743B)</name>
    <dbReference type="NCBI Taxonomy" id="573061"/>
    <lineage>
        <taxon>Bacteria</taxon>
        <taxon>Bacillati</taxon>
        <taxon>Bacillota</taxon>
        <taxon>Clostridia</taxon>
        <taxon>Eubacteriales</taxon>
        <taxon>Clostridiaceae</taxon>
        <taxon>Clostridium</taxon>
    </lineage>
</organism>
<dbReference type="KEGG" id="ccb:Clocel_0355"/>
<protein>
    <submittedName>
        <fullName evidence="1">Uncharacterized protein</fullName>
    </submittedName>
</protein>
<dbReference type="EMBL" id="CP002160">
    <property type="protein sequence ID" value="ADL50135.1"/>
    <property type="molecule type" value="Genomic_DNA"/>
</dbReference>
<dbReference type="Proteomes" id="UP000002730">
    <property type="component" value="Chromosome"/>
</dbReference>
<sequence>MLDKIKIGIYKNRLGKKVESLLGFDSKTSSEIVQQAYDLYKKTVDTYAKNNNLSHDESKKKIFELLQEDKDIKDFLEKQKSS</sequence>
<name>D9SQ68_CLOC7</name>
<gene>
    <name evidence="1" type="ordered locus">Clocel_0355</name>
</gene>
<reference evidence="1 2" key="1">
    <citation type="submission" date="2010-08" db="EMBL/GenBank/DDBJ databases">
        <title>Complete sequence of Clostridium cellulovorans 743B.</title>
        <authorList>
            <consortium name="US DOE Joint Genome Institute"/>
            <person name="Lucas S."/>
            <person name="Copeland A."/>
            <person name="Lapidus A."/>
            <person name="Cheng J.-F."/>
            <person name="Bruce D."/>
            <person name="Goodwin L."/>
            <person name="Pitluck S."/>
            <person name="Chertkov O."/>
            <person name="Detter J.C."/>
            <person name="Han C."/>
            <person name="Tapia R."/>
            <person name="Land M."/>
            <person name="Hauser L."/>
            <person name="Chang Y.-J."/>
            <person name="Jeffries C."/>
            <person name="Kyrpides N."/>
            <person name="Ivanova N."/>
            <person name="Mikhailova N."/>
            <person name="Hemme C.L."/>
            <person name="Woyke T."/>
        </authorList>
    </citation>
    <scope>NUCLEOTIDE SEQUENCE [LARGE SCALE GENOMIC DNA]</scope>
    <source>
        <strain evidence="2">ATCC 35296 / DSM 3052 / OCM 3 / 743B</strain>
    </source>
</reference>
<keyword evidence="2" id="KW-1185">Reference proteome</keyword>
<evidence type="ECO:0000313" key="2">
    <source>
        <dbReference type="Proteomes" id="UP000002730"/>
    </source>
</evidence>
<proteinExistence type="predicted"/>
<dbReference type="HOGENOM" id="CLU_2552236_0_0_9"/>
<evidence type="ECO:0000313" key="1">
    <source>
        <dbReference type="EMBL" id="ADL50135.1"/>
    </source>
</evidence>
<dbReference type="RefSeq" id="WP_010075098.1">
    <property type="nucleotide sequence ID" value="NC_014393.1"/>
</dbReference>
<accession>D9SQ68</accession>